<name>A0A8H6FA08_9LECA</name>
<feature type="region of interest" description="Disordered" evidence="2">
    <location>
        <begin position="225"/>
        <end position="275"/>
    </location>
</feature>
<feature type="compositionally biased region" description="Basic and acidic residues" evidence="2">
    <location>
        <begin position="265"/>
        <end position="275"/>
    </location>
</feature>
<feature type="compositionally biased region" description="Basic and acidic residues" evidence="2">
    <location>
        <begin position="110"/>
        <end position="121"/>
    </location>
</feature>
<dbReference type="RefSeq" id="XP_037149896.1">
    <property type="nucleotide sequence ID" value="XM_037293818.1"/>
</dbReference>
<keyword evidence="4" id="KW-1185">Reference proteome</keyword>
<gene>
    <name evidence="3" type="ORF">HO133_002893</name>
</gene>
<evidence type="ECO:0000313" key="4">
    <source>
        <dbReference type="Proteomes" id="UP000593566"/>
    </source>
</evidence>
<keyword evidence="1" id="KW-0175">Coiled coil</keyword>
<dbReference type="Proteomes" id="UP000593566">
    <property type="component" value="Unassembled WGS sequence"/>
</dbReference>
<evidence type="ECO:0000313" key="3">
    <source>
        <dbReference type="EMBL" id="KAF6220461.1"/>
    </source>
</evidence>
<organism evidence="3 4">
    <name type="scientific">Letharia lupina</name>
    <dbReference type="NCBI Taxonomy" id="560253"/>
    <lineage>
        <taxon>Eukaryota</taxon>
        <taxon>Fungi</taxon>
        <taxon>Dikarya</taxon>
        <taxon>Ascomycota</taxon>
        <taxon>Pezizomycotina</taxon>
        <taxon>Lecanoromycetes</taxon>
        <taxon>OSLEUM clade</taxon>
        <taxon>Lecanoromycetidae</taxon>
        <taxon>Lecanorales</taxon>
        <taxon>Lecanorineae</taxon>
        <taxon>Parmeliaceae</taxon>
        <taxon>Letharia</taxon>
    </lineage>
</organism>
<feature type="region of interest" description="Disordered" evidence="2">
    <location>
        <begin position="1"/>
        <end position="154"/>
    </location>
</feature>
<proteinExistence type="predicted"/>
<feature type="compositionally biased region" description="Acidic residues" evidence="2">
    <location>
        <begin position="88"/>
        <end position="97"/>
    </location>
</feature>
<dbReference type="GeneID" id="59331305"/>
<sequence>MVRPQDRSKAYGQRAHGHEPDRRSTGGGPHQGSRSGSDMTRRKIREIDEEGMDDFVNDFEEMGMDAGRNSTSGGPQGRRGTGRRFFYDMDDFDEEDIDPRRPSARGGPQGRRDTRPRHLDNMDGFEGEDIYPRRASTRGGPQGRRGVGPRYMDETSTDMVPYVAGSGYGSKAQTANPSTAKSKPSLGELEAELDRVEMEQERLGDKIMQIKMEIYRIEPESERFNDSDRSFLHLPSKGNRNHEERGSRHGRRGPAPLRVGNLDRGAARHREHDQRSGKDVRLYKILFDGLADLSSSRRSPVRRFAPIL</sequence>
<evidence type="ECO:0000256" key="2">
    <source>
        <dbReference type="SAM" id="MobiDB-lite"/>
    </source>
</evidence>
<dbReference type="EMBL" id="JACCJB010000016">
    <property type="protein sequence ID" value="KAF6220461.1"/>
    <property type="molecule type" value="Genomic_DNA"/>
</dbReference>
<feature type="compositionally biased region" description="Acidic residues" evidence="2">
    <location>
        <begin position="47"/>
        <end position="63"/>
    </location>
</feature>
<protein>
    <submittedName>
        <fullName evidence="3">Uncharacterized protein</fullName>
    </submittedName>
</protein>
<feature type="coiled-coil region" evidence="1">
    <location>
        <begin position="186"/>
        <end position="213"/>
    </location>
</feature>
<reference evidence="3 4" key="1">
    <citation type="journal article" date="2020" name="Genomics">
        <title>Complete, high-quality genomes from long-read metagenomic sequencing of two wolf lichen thalli reveals enigmatic genome architecture.</title>
        <authorList>
            <person name="McKenzie S.K."/>
            <person name="Walston R.F."/>
            <person name="Allen J.L."/>
        </authorList>
    </citation>
    <scope>NUCLEOTIDE SEQUENCE [LARGE SCALE GENOMIC DNA]</scope>
    <source>
        <strain evidence="3">WasteWater1</strain>
    </source>
</reference>
<evidence type="ECO:0000256" key="1">
    <source>
        <dbReference type="SAM" id="Coils"/>
    </source>
</evidence>
<comment type="caution">
    <text evidence="3">The sequence shown here is derived from an EMBL/GenBank/DDBJ whole genome shotgun (WGS) entry which is preliminary data.</text>
</comment>
<dbReference type="AlphaFoldDB" id="A0A8H6FA08"/>
<accession>A0A8H6FA08</accession>